<feature type="region of interest" description="Disordered" evidence="1">
    <location>
        <begin position="12"/>
        <end position="36"/>
    </location>
</feature>
<feature type="compositionally biased region" description="Basic and acidic residues" evidence="1">
    <location>
        <begin position="85"/>
        <end position="99"/>
    </location>
</feature>
<proteinExistence type="predicted"/>
<dbReference type="AlphaFoldDB" id="A0A409VEY8"/>
<evidence type="ECO:0000313" key="2">
    <source>
        <dbReference type="EMBL" id="PPQ64707.1"/>
    </source>
</evidence>
<feature type="region of interest" description="Disordered" evidence="1">
    <location>
        <begin position="69"/>
        <end position="106"/>
    </location>
</feature>
<feature type="compositionally biased region" description="Polar residues" evidence="1">
    <location>
        <begin position="348"/>
        <end position="366"/>
    </location>
</feature>
<dbReference type="EMBL" id="NHTK01006083">
    <property type="protein sequence ID" value="PPQ64707.1"/>
    <property type="molecule type" value="Genomic_DNA"/>
</dbReference>
<comment type="caution">
    <text evidence="2">The sequence shown here is derived from an EMBL/GenBank/DDBJ whole genome shotgun (WGS) entry which is preliminary data.</text>
</comment>
<reference evidence="2 3" key="1">
    <citation type="journal article" date="2018" name="Evol. Lett.">
        <title>Horizontal gene cluster transfer increased hallucinogenic mushroom diversity.</title>
        <authorList>
            <person name="Reynolds H.T."/>
            <person name="Vijayakumar V."/>
            <person name="Gluck-Thaler E."/>
            <person name="Korotkin H.B."/>
            <person name="Matheny P.B."/>
            <person name="Slot J.C."/>
        </authorList>
    </citation>
    <scope>NUCLEOTIDE SEQUENCE [LARGE SCALE GENOMIC DNA]</scope>
    <source>
        <strain evidence="2 3">2629</strain>
    </source>
</reference>
<name>A0A409VEY8_9AGAR</name>
<feature type="compositionally biased region" description="Polar residues" evidence="1">
    <location>
        <begin position="374"/>
        <end position="385"/>
    </location>
</feature>
<feature type="compositionally biased region" description="Polar residues" evidence="1">
    <location>
        <begin position="464"/>
        <end position="485"/>
    </location>
</feature>
<dbReference type="OrthoDB" id="3005035at2759"/>
<dbReference type="Proteomes" id="UP000284842">
    <property type="component" value="Unassembled WGS sequence"/>
</dbReference>
<evidence type="ECO:0000256" key="1">
    <source>
        <dbReference type="SAM" id="MobiDB-lite"/>
    </source>
</evidence>
<keyword evidence="3" id="KW-1185">Reference proteome</keyword>
<dbReference type="InParanoid" id="A0A409VEY8"/>
<gene>
    <name evidence="2" type="ORF">CVT24_008334</name>
</gene>
<accession>A0A409VEY8</accession>
<feature type="compositionally biased region" description="Polar residues" evidence="1">
    <location>
        <begin position="405"/>
        <end position="417"/>
    </location>
</feature>
<feature type="region of interest" description="Disordered" evidence="1">
    <location>
        <begin position="348"/>
        <end position="585"/>
    </location>
</feature>
<evidence type="ECO:0000313" key="3">
    <source>
        <dbReference type="Proteomes" id="UP000284842"/>
    </source>
</evidence>
<organism evidence="2 3">
    <name type="scientific">Panaeolus cyanescens</name>
    <dbReference type="NCBI Taxonomy" id="181874"/>
    <lineage>
        <taxon>Eukaryota</taxon>
        <taxon>Fungi</taxon>
        <taxon>Dikarya</taxon>
        <taxon>Basidiomycota</taxon>
        <taxon>Agaricomycotina</taxon>
        <taxon>Agaricomycetes</taxon>
        <taxon>Agaricomycetidae</taxon>
        <taxon>Agaricales</taxon>
        <taxon>Agaricineae</taxon>
        <taxon>Galeropsidaceae</taxon>
        <taxon>Panaeolus</taxon>
    </lineage>
</organism>
<sequence>MSFNHEYLLRLIDEPQNPTTSSSRGPPRACLKSAPCLPERLPANSFIKREADSLAPKELTRQMLRETMEEELDKDDSPQSPSDEAPPRTPDRRVRERTRTMSSPISPTALTSMFKNLLGNTTNNSRTDWNSVQPFEIMKAIEDKNIMFLMEIRDKAFPLLLQSSGGKTPLVHAIRTGNQDVAIVLLGAFSRWINHLEDNDVQKPQIQAYLKALRVGLKLAINEGLAKSQSDLIASFMQTLVMSEGDKWVYAQSTAVARAFSAGPEAQPVRTASIAVRKFATRELGKAQMIAAFEDYVSNATADLLLMGAWTNVLQSVNADPLPSYYFARDDRVYRAFIDRLERTSHSAGSVLSSGQAGRNSLNGVPSNPAPAHLSNTAPKVSPYSNLDGMSPTNPAGFDGRSPAPNLSQYDGRSPTTPGHAYDGRSAAPPQGHGYASYSDGRASYAQPPYGNVLATPPAHSGFQPGQQSVQMSVTRTAAAGQNTIPGGGYAMSDGSTRIGSDTTDTPTTTHPVMPGGTPYFTPPIAPPTPAGNRGTAYTDGSDDYGQPARQAYITNNASPYFPPQYGDGASPYGANQYPPEKGGR</sequence>
<protein>
    <submittedName>
        <fullName evidence="2">Uncharacterized protein</fullName>
    </submittedName>
</protein>
<feature type="compositionally biased region" description="Pro residues" evidence="1">
    <location>
        <begin position="521"/>
        <end position="530"/>
    </location>
</feature>